<organism evidence="2">
    <name type="scientific">freshwater metagenome</name>
    <dbReference type="NCBI Taxonomy" id="449393"/>
    <lineage>
        <taxon>unclassified sequences</taxon>
        <taxon>metagenomes</taxon>
        <taxon>ecological metagenomes</taxon>
    </lineage>
</organism>
<protein>
    <submittedName>
        <fullName evidence="2">Unannotated protein</fullName>
    </submittedName>
</protein>
<keyword evidence="1" id="KW-1133">Transmembrane helix</keyword>
<reference evidence="2" key="1">
    <citation type="submission" date="2020-05" db="EMBL/GenBank/DDBJ databases">
        <authorList>
            <person name="Chiriac C."/>
            <person name="Salcher M."/>
            <person name="Ghai R."/>
            <person name="Kavagutti S V."/>
        </authorList>
    </citation>
    <scope>NUCLEOTIDE SEQUENCE</scope>
</reference>
<accession>A0A6J6IFI7</accession>
<dbReference type="EMBL" id="CAEZVD010000040">
    <property type="protein sequence ID" value="CAB4620438.1"/>
    <property type="molecule type" value="Genomic_DNA"/>
</dbReference>
<keyword evidence="1" id="KW-0472">Membrane</keyword>
<evidence type="ECO:0000313" key="2">
    <source>
        <dbReference type="EMBL" id="CAB4620438.1"/>
    </source>
</evidence>
<feature type="transmembrane region" description="Helical" evidence="1">
    <location>
        <begin position="48"/>
        <end position="69"/>
    </location>
</feature>
<feature type="transmembrane region" description="Helical" evidence="1">
    <location>
        <begin position="76"/>
        <end position="97"/>
    </location>
</feature>
<gene>
    <name evidence="2" type="ORF">UFOPK1909_00525</name>
</gene>
<feature type="transmembrane region" description="Helical" evidence="1">
    <location>
        <begin position="103"/>
        <end position="124"/>
    </location>
</feature>
<sequence>MASSKESRIRLVLRAGSIVFGLSALTLIAVPGFFNVLLGLEATPALDWAMRMIGVTLVALAGNMFSVSARGTDKSVLFSGKVMIVSAFGLGVLTLLIPTTLGWFTILYACVGFGFSIAYAIALLRK</sequence>
<keyword evidence="1" id="KW-0812">Transmembrane</keyword>
<dbReference type="AlphaFoldDB" id="A0A6J6IFI7"/>
<evidence type="ECO:0000256" key="1">
    <source>
        <dbReference type="SAM" id="Phobius"/>
    </source>
</evidence>
<proteinExistence type="predicted"/>
<feature type="transmembrane region" description="Helical" evidence="1">
    <location>
        <begin position="12"/>
        <end position="36"/>
    </location>
</feature>
<name>A0A6J6IFI7_9ZZZZ</name>